<comment type="caution">
    <text evidence="5">The sequence shown here is derived from an EMBL/GenBank/DDBJ whole genome shotgun (WGS) entry which is preliminary data.</text>
</comment>
<comment type="function">
    <text evidence="4">Ferredoxins are iron-sulfur proteins that transfer electrons in a wide variety of metabolic reactions.</text>
</comment>
<dbReference type="Proteomes" id="UP001596200">
    <property type="component" value="Unassembled WGS sequence"/>
</dbReference>
<accession>A0ABW1GNF1</accession>
<name>A0ABW1GNF1_9ACTN</name>
<dbReference type="InterPro" id="IPR001080">
    <property type="entry name" value="3Fe4S_ferredoxin"/>
</dbReference>
<keyword evidence="1 4" id="KW-0479">Metal-binding</keyword>
<evidence type="ECO:0000256" key="3">
    <source>
        <dbReference type="ARBA" id="ARBA00023014"/>
    </source>
</evidence>
<organism evidence="5 6">
    <name type="scientific">Streptomyces pulveraceus</name>
    <dbReference type="NCBI Taxonomy" id="68258"/>
    <lineage>
        <taxon>Bacteria</taxon>
        <taxon>Bacillati</taxon>
        <taxon>Actinomycetota</taxon>
        <taxon>Actinomycetes</taxon>
        <taxon>Kitasatosporales</taxon>
        <taxon>Streptomycetaceae</taxon>
        <taxon>Streptomyces</taxon>
    </lineage>
</organism>
<keyword evidence="6" id="KW-1185">Reference proteome</keyword>
<dbReference type="SUPFAM" id="SSF54862">
    <property type="entry name" value="4Fe-4S ferredoxins"/>
    <property type="match status" value="1"/>
</dbReference>
<dbReference type="Gene3D" id="3.30.70.20">
    <property type="match status" value="1"/>
</dbReference>
<dbReference type="EMBL" id="JBHSPU010000020">
    <property type="protein sequence ID" value="MFC5916190.1"/>
    <property type="molecule type" value="Genomic_DNA"/>
</dbReference>
<dbReference type="RefSeq" id="WP_093540318.1">
    <property type="nucleotide sequence ID" value="NZ_BAAATU010000001.1"/>
</dbReference>
<sequence length="75" mass="7893">MSAVAWNVRVDAQLCQGSGMCAGTVPEVFALDGERARARAEGIEPDERVLDAADICPALAITVHDGDSVIGPRRD</sequence>
<evidence type="ECO:0000256" key="2">
    <source>
        <dbReference type="ARBA" id="ARBA00023004"/>
    </source>
</evidence>
<reference evidence="6" key="1">
    <citation type="journal article" date="2019" name="Int. J. Syst. Evol. Microbiol.">
        <title>The Global Catalogue of Microorganisms (GCM) 10K type strain sequencing project: providing services to taxonomists for standard genome sequencing and annotation.</title>
        <authorList>
            <consortium name="The Broad Institute Genomics Platform"/>
            <consortium name="The Broad Institute Genome Sequencing Center for Infectious Disease"/>
            <person name="Wu L."/>
            <person name="Ma J."/>
        </authorList>
    </citation>
    <scope>NUCLEOTIDE SEQUENCE [LARGE SCALE GENOMIC DNA]</scope>
    <source>
        <strain evidence="6">JCM 4147</strain>
    </source>
</reference>
<dbReference type="PRINTS" id="PR00352">
    <property type="entry name" value="3FE4SFRDOXIN"/>
</dbReference>
<dbReference type="Pfam" id="PF13370">
    <property type="entry name" value="Fer4_13"/>
    <property type="match status" value="1"/>
</dbReference>
<gene>
    <name evidence="5" type="ORF">ACFP1B_22595</name>
</gene>
<evidence type="ECO:0000256" key="1">
    <source>
        <dbReference type="ARBA" id="ARBA00022723"/>
    </source>
</evidence>
<evidence type="ECO:0000256" key="4">
    <source>
        <dbReference type="RuleBase" id="RU368020"/>
    </source>
</evidence>
<evidence type="ECO:0000313" key="6">
    <source>
        <dbReference type="Proteomes" id="UP001596200"/>
    </source>
</evidence>
<proteinExistence type="predicted"/>
<keyword evidence="4" id="KW-0813">Transport</keyword>
<protein>
    <recommendedName>
        <fullName evidence="4">Ferredoxin</fullName>
    </recommendedName>
</protein>
<evidence type="ECO:0000313" key="5">
    <source>
        <dbReference type="EMBL" id="MFC5916190.1"/>
    </source>
</evidence>
<keyword evidence="4" id="KW-0249">Electron transport</keyword>
<keyword evidence="3 4" id="KW-0411">Iron-sulfur</keyword>
<keyword evidence="2 4" id="KW-0408">Iron</keyword>